<comment type="caution">
    <text evidence="2">The sequence shown here is derived from an EMBL/GenBank/DDBJ whole genome shotgun (WGS) entry which is preliminary data.</text>
</comment>
<dbReference type="InterPro" id="IPR001539">
    <property type="entry name" value="Peptidase_U32"/>
</dbReference>
<dbReference type="AlphaFoldDB" id="A0A418X212"/>
<organism evidence="2 3">
    <name type="scientific">Noviherbaspirillum cavernae</name>
    <dbReference type="NCBI Taxonomy" id="2320862"/>
    <lineage>
        <taxon>Bacteria</taxon>
        <taxon>Pseudomonadati</taxon>
        <taxon>Pseudomonadota</taxon>
        <taxon>Betaproteobacteria</taxon>
        <taxon>Burkholderiales</taxon>
        <taxon>Oxalobacteraceae</taxon>
        <taxon>Noviherbaspirillum</taxon>
    </lineage>
</organism>
<evidence type="ECO:0000313" key="3">
    <source>
        <dbReference type="Proteomes" id="UP000285190"/>
    </source>
</evidence>
<proteinExistence type="predicted"/>
<dbReference type="Proteomes" id="UP000285190">
    <property type="component" value="Unassembled WGS sequence"/>
</dbReference>
<dbReference type="PANTHER" id="PTHR30217">
    <property type="entry name" value="PEPTIDASE U32 FAMILY"/>
    <property type="match status" value="1"/>
</dbReference>
<dbReference type="RefSeq" id="WP_119739121.1">
    <property type="nucleotide sequence ID" value="NZ_QYUN01000002.1"/>
</dbReference>
<reference evidence="2 3" key="1">
    <citation type="submission" date="2018-09" db="EMBL/GenBank/DDBJ databases">
        <authorList>
            <person name="Zhu H."/>
        </authorList>
    </citation>
    <scope>NUCLEOTIDE SEQUENCE [LARGE SCALE GENOMIC DNA]</scope>
    <source>
        <strain evidence="2 3">K2R10-39</strain>
    </source>
</reference>
<accession>A0A418X212</accession>
<sequence length="300" mass="32563">MTKASVKTPLPTSPEKSPAHQMELVCTVQDPTTMRIAVDSGANCVQLHYMHAWNTAFNPDKSALAREIGYAHHRFCKVVLALHGNATQSNWERMCKMIDYAAQSGADAILMSDPALMLFAAAHHPHLPRYLALPEWALNAHAINAFDRQLGLSRVVLPRVLSLPLLEELARDTQIELEVPVSGRGCIITAGRLANLDQADKYTRPLGMMHSCATPTGGLQGAVIGHSATSEAAANESCYATGTGPSSNALHLLPHLMKAKVNAIQLDIDGSASRFLAQITRAWRESLDNRSYGPRTSSRI</sequence>
<protein>
    <submittedName>
        <fullName evidence="2">Uncharacterized protein</fullName>
    </submittedName>
</protein>
<keyword evidence="3" id="KW-1185">Reference proteome</keyword>
<evidence type="ECO:0000256" key="1">
    <source>
        <dbReference type="SAM" id="MobiDB-lite"/>
    </source>
</evidence>
<feature type="region of interest" description="Disordered" evidence="1">
    <location>
        <begin position="1"/>
        <end position="20"/>
    </location>
</feature>
<dbReference type="InterPro" id="IPR051454">
    <property type="entry name" value="RNA/ubiquinone_mod_enzymes"/>
</dbReference>
<gene>
    <name evidence="2" type="ORF">D3870_11150</name>
</gene>
<name>A0A418X212_9BURK</name>
<evidence type="ECO:0000313" key="2">
    <source>
        <dbReference type="EMBL" id="RJG06493.1"/>
    </source>
</evidence>
<dbReference type="PANTHER" id="PTHR30217:SF3">
    <property type="entry name" value="UBIQUINONE BIOSYNTHESIS PROTEIN UBIU"/>
    <property type="match status" value="1"/>
</dbReference>
<dbReference type="EMBL" id="QYUN01000002">
    <property type="protein sequence ID" value="RJG06493.1"/>
    <property type="molecule type" value="Genomic_DNA"/>
</dbReference>
<dbReference type="OrthoDB" id="9807498at2"/>
<dbReference type="Pfam" id="PF01136">
    <property type="entry name" value="Peptidase_U32"/>
    <property type="match status" value="1"/>
</dbReference>